<name>A0A6L3Z1Q8_BRUAN</name>
<dbReference type="AlphaFoldDB" id="A0A6L3Z1Q8"/>
<evidence type="ECO:0000313" key="1">
    <source>
        <dbReference type="EMBL" id="KAB2765566.1"/>
    </source>
</evidence>
<gene>
    <name evidence="1" type="ORF">F9L04_18645</name>
</gene>
<sequence length="78" mass="9074">MPRGLGSKGGSNRDVTLEHYRTHDRCISATMRALGYPGRGTLRRQAKTQVVRSERLRLYSHRYRFKRLNSPETSPETR</sequence>
<protein>
    <submittedName>
        <fullName evidence="1">Uncharacterized protein</fullName>
    </submittedName>
</protein>
<dbReference type="Proteomes" id="UP000481876">
    <property type="component" value="Unassembled WGS sequence"/>
</dbReference>
<accession>A0A6L3Z1Q8</accession>
<dbReference type="EMBL" id="WBWS01000021">
    <property type="protein sequence ID" value="KAB2765566.1"/>
    <property type="molecule type" value="Genomic_DNA"/>
</dbReference>
<evidence type="ECO:0000313" key="2">
    <source>
        <dbReference type="Proteomes" id="UP000481876"/>
    </source>
</evidence>
<reference evidence="1 2" key="1">
    <citation type="submission" date="2019-09" db="EMBL/GenBank/DDBJ databases">
        <title>Taxonomic organization of the family Brucellaceae based on a phylogenomic approach.</title>
        <authorList>
            <person name="Leclercq S."/>
            <person name="Cloeckaert A."/>
            <person name="Zygmunt M.S."/>
        </authorList>
    </citation>
    <scope>NUCLEOTIDE SEQUENCE [LARGE SCALE GENOMIC DNA]</scope>
    <source>
        <strain evidence="1 2">LMG 3313</strain>
    </source>
</reference>
<comment type="caution">
    <text evidence="1">The sequence shown here is derived from an EMBL/GenBank/DDBJ whole genome shotgun (WGS) entry which is preliminary data.</text>
</comment>
<proteinExistence type="predicted"/>
<organism evidence="1 2">
    <name type="scientific">Brucella anthropi</name>
    <name type="common">Ochrobactrum anthropi</name>
    <dbReference type="NCBI Taxonomy" id="529"/>
    <lineage>
        <taxon>Bacteria</taxon>
        <taxon>Pseudomonadati</taxon>
        <taxon>Pseudomonadota</taxon>
        <taxon>Alphaproteobacteria</taxon>
        <taxon>Hyphomicrobiales</taxon>
        <taxon>Brucellaceae</taxon>
        <taxon>Brucella/Ochrobactrum group</taxon>
        <taxon>Brucella</taxon>
    </lineage>
</organism>